<reference evidence="5 6" key="1">
    <citation type="submission" date="2021-09" db="EMBL/GenBank/DDBJ databases">
        <title>Genomic insights and catalytic innovation underlie evolution of tropane alkaloids biosynthesis.</title>
        <authorList>
            <person name="Wang Y.-J."/>
            <person name="Tian T."/>
            <person name="Huang J.-P."/>
            <person name="Huang S.-X."/>
        </authorList>
    </citation>
    <scope>NUCLEOTIDE SEQUENCE [LARGE SCALE GENOMIC DNA]</scope>
    <source>
        <strain evidence="5">KIB-2018</strain>
        <tissue evidence="5">Leaf</tissue>
    </source>
</reference>
<dbReference type="CDD" id="cd01650">
    <property type="entry name" value="RT_nLTR_like"/>
    <property type="match status" value="1"/>
</dbReference>
<dbReference type="Gene3D" id="3.60.10.10">
    <property type="entry name" value="Endonuclease/exonuclease/phosphatase"/>
    <property type="match status" value="1"/>
</dbReference>
<dbReference type="Pfam" id="PF13966">
    <property type="entry name" value="zf-RVT"/>
    <property type="match status" value="1"/>
</dbReference>
<gene>
    <name evidence="5" type="ORF">K2173_016888</name>
</gene>
<evidence type="ECO:0000259" key="4">
    <source>
        <dbReference type="Pfam" id="PF13966"/>
    </source>
</evidence>
<evidence type="ECO:0000313" key="5">
    <source>
        <dbReference type="EMBL" id="KAJ8774442.1"/>
    </source>
</evidence>
<evidence type="ECO:0000259" key="1">
    <source>
        <dbReference type="Pfam" id="PF00078"/>
    </source>
</evidence>
<dbReference type="InterPro" id="IPR036397">
    <property type="entry name" value="RNaseH_sf"/>
</dbReference>
<dbReference type="SUPFAM" id="SSF56672">
    <property type="entry name" value="DNA/RNA polymerases"/>
    <property type="match status" value="1"/>
</dbReference>
<dbReference type="InterPro" id="IPR036691">
    <property type="entry name" value="Endo/exonu/phosph_ase_sf"/>
</dbReference>
<comment type="caution">
    <text evidence="5">The sequence shown here is derived from an EMBL/GenBank/DDBJ whole genome shotgun (WGS) entry which is preliminary data.</text>
</comment>
<dbReference type="Gene3D" id="3.30.420.10">
    <property type="entry name" value="Ribonuclease H-like superfamily/Ribonuclease H"/>
    <property type="match status" value="1"/>
</dbReference>
<dbReference type="CDD" id="cd06222">
    <property type="entry name" value="RNase_H_like"/>
    <property type="match status" value="1"/>
</dbReference>
<evidence type="ECO:0000313" key="6">
    <source>
        <dbReference type="Proteomes" id="UP001159364"/>
    </source>
</evidence>
<accession>A0AAV8U538</accession>
<dbReference type="InterPro" id="IPR005135">
    <property type="entry name" value="Endo/exonuclease/phosphatase"/>
</dbReference>
<dbReference type="GO" id="GO:0003676">
    <property type="term" value="F:nucleic acid binding"/>
    <property type="evidence" value="ECO:0007669"/>
    <property type="project" value="InterPro"/>
</dbReference>
<dbReference type="Pfam" id="PF03372">
    <property type="entry name" value="Exo_endo_phos"/>
    <property type="match status" value="1"/>
</dbReference>
<dbReference type="PANTHER" id="PTHR33116">
    <property type="entry name" value="REVERSE TRANSCRIPTASE ZINC-BINDING DOMAIN-CONTAINING PROTEIN-RELATED-RELATED"/>
    <property type="match status" value="1"/>
</dbReference>
<dbReference type="InterPro" id="IPR002156">
    <property type="entry name" value="RNaseH_domain"/>
</dbReference>
<dbReference type="PANTHER" id="PTHR33116:SF86">
    <property type="entry name" value="REVERSE TRANSCRIPTASE DOMAIN-CONTAINING PROTEIN"/>
    <property type="match status" value="1"/>
</dbReference>
<evidence type="ECO:0000259" key="2">
    <source>
        <dbReference type="Pfam" id="PF03372"/>
    </source>
</evidence>
<dbReference type="InterPro" id="IPR012337">
    <property type="entry name" value="RNaseH-like_sf"/>
</dbReference>
<feature type="domain" description="RNase H type-1" evidence="3">
    <location>
        <begin position="916"/>
        <end position="986"/>
    </location>
</feature>
<feature type="domain" description="Reverse transcriptase zinc-binding" evidence="4">
    <location>
        <begin position="726"/>
        <end position="813"/>
    </location>
</feature>
<feature type="domain" description="Reverse transcriptase" evidence="1">
    <location>
        <begin position="382"/>
        <end position="520"/>
    </location>
</feature>
<dbReference type="InterPro" id="IPR043502">
    <property type="entry name" value="DNA/RNA_pol_sf"/>
</dbReference>
<dbReference type="InterPro" id="IPR044730">
    <property type="entry name" value="RNase_H-like_dom_plant"/>
</dbReference>
<protein>
    <recommendedName>
        <fullName evidence="7">Reverse transcriptase domain-containing protein</fullName>
    </recommendedName>
</protein>
<dbReference type="InterPro" id="IPR026960">
    <property type="entry name" value="RVT-Znf"/>
</dbReference>
<dbReference type="Proteomes" id="UP001159364">
    <property type="component" value="Linkage Group LG01"/>
</dbReference>
<dbReference type="AlphaFoldDB" id="A0AAV8U538"/>
<dbReference type="SUPFAM" id="SSF56219">
    <property type="entry name" value="DNase I-like"/>
    <property type="match status" value="1"/>
</dbReference>
<dbReference type="Pfam" id="PF00078">
    <property type="entry name" value="RVT_1"/>
    <property type="match status" value="1"/>
</dbReference>
<dbReference type="EMBL" id="JAIWQS010000001">
    <property type="protein sequence ID" value="KAJ8774442.1"/>
    <property type="molecule type" value="Genomic_DNA"/>
</dbReference>
<organism evidence="5 6">
    <name type="scientific">Erythroxylum novogranatense</name>
    <dbReference type="NCBI Taxonomy" id="1862640"/>
    <lineage>
        <taxon>Eukaryota</taxon>
        <taxon>Viridiplantae</taxon>
        <taxon>Streptophyta</taxon>
        <taxon>Embryophyta</taxon>
        <taxon>Tracheophyta</taxon>
        <taxon>Spermatophyta</taxon>
        <taxon>Magnoliopsida</taxon>
        <taxon>eudicotyledons</taxon>
        <taxon>Gunneridae</taxon>
        <taxon>Pentapetalae</taxon>
        <taxon>rosids</taxon>
        <taxon>fabids</taxon>
        <taxon>Malpighiales</taxon>
        <taxon>Erythroxylaceae</taxon>
        <taxon>Erythroxylum</taxon>
    </lineage>
</organism>
<sequence length="1024" mass="117561">MCYPRCLGWQPNVTFKNEHSGGLAFLWKSVHSVTLIDSSFWFIDVLVNVAYLGEWRFTGFYGRPNRNERRESWGLLKDFARQHDYPWLCCGDFNSILGQHEKKGGKLQPNFLMQDFREGIIEAGVSDLPMSGYPFTWDNGREGDDWVEAKLDRFLANDAWRSRFAQSKAAVVEYSSSDHLPIFLQVRLYLPRSASRIFRFENSWCLENGCREIVKNIWSDPNISGVLDRLQLCSSRLSSWGEELRRFHQADIDSCKSRLRLLRGRRDVANWDSGLENVINGYFRNIFSSQSSSASSIISELFPPMISEEQNVDLMRDYTKEEVREVVFSMQAEKSPGLDGFNPGFYRKYWDLIGDQVSDFCVECLRSGSFPVELNETAIVLIPKKEKVEYMTELRPIALCKVLYKVISKMVANRLKHLLPFIISGSQCAFVPGRHIQENTVIAFETLHFMKGKRRGKDAYDRLEWNFLKAVLLKLGFDYEFVSLVYFCVSTVSFKGDPLSPYHFILCMEGLSRLIQSKIENQSLEGIAICRGAPIVSHLSNVRNEVRSLVCDILQVQEHDNLGFYLGLPTSIGRKKAEVFQYVKDKFWKRLNSWKNKALSKAGKEILIKSVLQSLPTYVMNLFLLPKGICEDLHQMMARFWWGTTDNGGRKIHWLSWARLARHKHFGGLSFKNIRHYNIAMLGKMGWHLFSNSSSLVSRILKARYFPEVPFLQAPLGTNPSYTWRSIRDAYKVQMRKTVVSTVDRAFWKNLWAIKAAPKAKNLIWRAASGSLPCRSLLRARHVPISEVCPMCNIEAESVKHLLVDCTFAQQVWQASTWLSRALALFNPKDVAALMYTCWSIWEERNYVVWKNSAPNVLACYFRSVRWRQEWEEAQISPNGLFNPPVRVVSPQNWQKPSTNWLKLNVDIATSSSGWIGVGMVVLNEEGGFVAARIFRVTGSFTSLIAEAMGVREALSWIKMKNWTNVIVESDNLQVIQAITGDTEEDLSMFGDGVAHALAQATRLYPYVLEWTSIPPDFVLPLLF</sequence>
<evidence type="ECO:0000259" key="3">
    <source>
        <dbReference type="Pfam" id="PF13456"/>
    </source>
</evidence>
<keyword evidence="6" id="KW-1185">Reference proteome</keyword>
<feature type="domain" description="Endonuclease/exonuclease/phosphatase" evidence="2">
    <location>
        <begin position="38"/>
        <end position="179"/>
    </location>
</feature>
<dbReference type="InterPro" id="IPR000477">
    <property type="entry name" value="RT_dom"/>
</dbReference>
<dbReference type="SUPFAM" id="SSF53098">
    <property type="entry name" value="Ribonuclease H-like"/>
    <property type="match status" value="1"/>
</dbReference>
<name>A0AAV8U538_9ROSI</name>
<dbReference type="GO" id="GO:0004523">
    <property type="term" value="F:RNA-DNA hybrid ribonuclease activity"/>
    <property type="evidence" value="ECO:0007669"/>
    <property type="project" value="InterPro"/>
</dbReference>
<dbReference type="Pfam" id="PF13456">
    <property type="entry name" value="RVT_3"/>
    <property type="match status" value="1"/>
</dbReference>
<evidence type="ECO:0008006" key="7">
    <source>
        <dbReference type="Google" id="ProtNLM"/>
    </source>
</evidence>
<proteinExistence type="predicted"/>